<dbReference type="EMBL" id="VSRL01000128">
    <property type="protein sequence ID" value="NKE60579.1"/>
    <property type="molecule type" value="Genomic_DNA"/>
</dbReference>
<reference evidence="7 8" key="1">
    <citation type="submission" date="2019-08" db="EMBL/GenBank/DDBJ databases">
        <title>Lentzea from Indian Himalayas.</title>
        <authorList>
            <person name="Mandal S."/>
            <person name="Mallick Gupta A."/>
            <person name="Maiti P.K."/>
            <person name="Sarkar J."/>
            <person name="Mandal S."/>
        </authorList>
    </citation>
    <scope>NUCLEOTIDE SEQUENCE [LARGE SCALE GENOMIC DNA]</scope>
    <source>
        <strain evidence="7 8">PSKA42</strain>
    </source>
</reference>
<dbReference type="Proteomes" id="UP001515943">
    <property type="component" value="Unassembled WGS sequence"/>
</dbReference>
<organism evidence="7 8">
    <name type="scientific">Lentzea indica</name>
    <dbReference type="NCBI Taxonomy" id="2604800"/>
    <lineage>
        <taxon>Bacteria</taxon>
        <taxon>Bacillati</taxon>
        <taxon>Actinomycetota</taxon>
        <taxon>Actinomycetes</taxon>
        <taxon>Pseudonocardiales</taxon>
        <taxon>Pseudonocardiaceae</taxon>
        <taxon>Lentzea</taxon>
    </lineage>
</organism>
<gene>
    <name evidence="7" type="ORF">FXN61_28845</name>
</gene>
<dbReference type="PROSITE" id="PS50249">
    <property type="entry name" value="MPN"/>
    <property type="match status" value="1"/>
</dbReference>
<evidence type="ECO:0000313" key="8">
    <source>
        <dbReference type="Proteomes" id="UP001515943"/>
    </source>
</evidence>
<proteinExistence type="predicted"/>
<dbReference type="CDD" id="cd08070">
    <property type="entry name" value="MPN_like"/>
    <property type="match status" value="1"/>
</dbReference>
<dbReference type="RefSeq" id="WP_167977243.1">
    <property type="nucleotide sequence ID" value="NZ_VSRL01000128.1"/>
</dbReference>
<keyword evidence="8" id="KW-1185">Reference proteome</keyword>
<keyword evidence="3" id="KW-0378">Hydrolase</keyword>
<sequence>MLTIDKAILDAIVAHVLADLPRAACGVVAGRFGSDKPERHIPMINSVDSPDFWQFDPQQQLQVYREMDYQGEEPVVVYCSYPASEAYPGEVHIRFADPEVHHLIISTRDPGNVEIRSFRIEDGKVAEEVIKIVSAPLVEPGEQTGWADWPRTVAVAAHEIAVQVGKGQPLVALDLFDRMLAELDRRRRALADLANTGD</sequence>
<evidence type="ECO:0000259" key="6">
    <source>
        <dbReference type="PROSITE" id="PS50249"/>
    </source>
</evidence>
<evidence type="ECO:0000256" key="1">
    <source>
        <dbReference type="ARBA" id="ARBA00022670"/>
    </source>
</evidence>
<dbReference type="InterPro" id="IPR000555">
    <property type="entry name" value="JAMM/MPN+_dom"/>
</dbReference>
<dbReference type="Gene3D" id="3.40.140.10">
    <property type="entry name" value="Cytidine Deaminase, domain 2"/>
    <property type="match status" value="1"/>
</dbReference>
<evidence type="ECO:0000256" key="4">
    <source>
        <dbReference type="ARBA" id="ARBA00022833"/>
    </source>
</evidence>
<evidence type="ECO:0000256" key="5">
    <source>
        <dbReference type="ARBA" id="ARBA00023049"/>
    </source>
</evidence>
<accession>A0ABX1FNJ5</accession>
<comment type="caution">
    <text evidence="7">The sequence shown here is derived from an EMBL/GenBank/DDBJ whole genome shotgun (WGS) entry which is preliminary data.</text>
</comment>
<dbReference type="Pfam" id="PF14464">
    <property type="entry name" value="Prok-JAB"/>
    <property type="match status" value="1"/>
</dbReference>
<dbReference type="InterPro" id="IPR028090">
    <property type="entry name" value="JAB_dom_prok"/>
</dbReference>
<dbReference type="InterPro" id="IPR037518">
    <property type="entry name" value="MPN"/>
</dbReference>
<keyword evidence="1" id="KW-0645">Protease</keyword>
<keyword evidence="4" id="KW-0862">Zinc</keyword>
<name>A0ABX1FNJ5_9PSEU</name>
<evidence type="ECO:0000313" key="7">
    <source>
        <dbReference type="EMBL" id="NKE60579.1"/>
    </source>
</evidence>
<keyword evidence="5" id="KW-0482">Metalloprotease</keyword>
<evidence type="ECO:0000256" key="2">
    <source>
        <dbReference type="ARBA" id="ARBA00022723"/>
    </source>
</evidence>
<protein>
    <submittedName>
        <fullName evidence="7">M67 family metallopeptidase</fullName>
    </submittedName>
</protein>
<evidence type="ECO:0000256" key="3">
    <source>
        <dbReference type="ARBA" id="ARBA00022801"/>
    </source>
</evidence>
<dbReference type="PANTHER" id="PTHR34858:SF1">
    <property type="entry name" value="CYSO-CYSTEINE PEPTIDASE"/>
    <property type="match status" value="1"/>
</dbReference>
<dbReference type="SUPFAM" id="SSF102712">
    <property type="entry name" value="JAB1/MPN domain"/>
    <property type="match status" value="1"/>
</dbReference>
<keyword evidence="2" id="KW-0479">Metal-binding</keyword>
<dbReference type="PANTHER" id="PTHR34858">
    <property type="entry name" value="CYSO-CYSTEINE PEPTIDASE"/>
    <property type="match status" value="1"/>
</dbReference>
<feature type="domain" description="MPN" evidence="6">
    <location>
        <begin position="1"/>
        <end position="124"/>
    </location>
</feature>
<dbReference type="InterPro" id="IPR051929">
    <property type="entry name" value="VirAsm_ModProt"/>
</dbReference>
<dbReference type="SMART" id="SM00232">
    <property type="entry name" value="JAB_MPN"/>
    <property type="match status" value="1"/>
</dbReference>